<evidence type="ECO:0000256" key="2">
    <source>
        <dbReference type="ARBA" id="ARBA00023134"/>
    </source>
</evidence>
<organism evidence="4 8">
    <name type="scientific">Adineta steineri</name>
    <dbReference type="NCBI Taxonomy" id="433720"/>
    <lineage>
        <taxon>Eukaryota</taxon>
        <taxon>Metazoa</taxon>
        <taxon>Spiralia</taxon>
        <taxon>Gnathifera</taxon>
        <taxon>Rotifera</taxon>
        <taxon>Eurotatoria</taxon>
        <taxon>Bdelloidea</taxon>
        <taxon>Adinetida</taxon>
        <taxon>Adinetidae</taxon>
        <taxon>Adineta</taxon>
    </lineage>
</organism>
<evidence type="ECO:0000313" key="6">
    <source>
        <dbReference type="EMBL" id="CAF1116243.1"/>
    </source>
</evidence>
<evidence type="ECO:0000313" key="8">
    <source>
        <dbReference type="Proteomes" id="UP000663877"/>
    </source>
</evidence>
<dbReference type="Proteomes" id="UP000663877">
    <property type="component" value="Unassembled WGS sequence"/>
</dbReference>
<dbReference type="EMBL" id="CAJNOI010000009">
    <property type="protein sequence ID" value="CAF0775497.1"/>
    <property type="molecule type" value="Genomic_DNA"/>
</dbReference>
<evidence type="ECO:0000256" key="3">
    <source>
        <dbReference type="PIRSR" id="PIRSR606689-1"/>
    </source>
</evidence>
<name>A0A813R5G1_9BILA</name>
<sequence length="68" mass="7829">MQNYTEEVEFLAELHFSCSLSKAESKGIFHRDTMKNVPLIIIANKQDCTGALSSDILIEKLDLNQWYH</sequence>
<dbReference type="InterPro" id="IPR027417">
    <property type="entry name" value="P-loop_NTPase"/>
</dbReference>
<dbReference type="SUPFAM" id="SSF52540">
    <property type="entry name" value="P-loop containing nucleoside triphosphate hydrolases"/>
    <property type="match status" value="1"/>
</dbReference>
<dbReference type="Proteomes" id="UP000663832">
    <property type="component" value="Unassembled WGS sequence"/>
</dbReference>
<gene>
    <name evidence="4" type="ORF">BJG266_LOCUS3817</name>
    <name evidence="6" type="ORF">QVE165_LOCUS21133</name>
    <name evidence="5" type="ORF">QVE165_LOCUS9762</name>
</gene>
<comment type="caution">
    <text evidence="4">The sequence shown here is derived from an EMBL/GenBank/DDBJ whole genome shotgun (WGS) entry which is preliminary data.</text>
</comment>
<dbReference type="InterPro" id="IPR006689">
    <property type="entry name" value="Small_GTPase_ARF/SAR"/>
</dbReference>
<keyword evidence="1 3" id="KW-0547">Nucleotide-binding</keyword>
<dbReference type="AlphaFoldDB" id="A0A813R5G1"/>
<proteinExistence type="predicted"/>
<evidence type="ECO:0000313" key="4">
    <source>
        <dbReference type="EMBL" id="CAF0775497.1"/>
    </source>
</evidence>
<evidence type="ECO:0000313" key="7">
    <source>
        <dbReference type="Proteomes" id="UP000663832"/>
    </source>
</evidence>
<evidence type="ECO:0000256" key="1">
    <source>
        <dbReference type="ARBA" id="ARBA00022741"/>
    </source>
</evidence>
<dbReference type="EMBL" id="CAJNOM010000045">
    <property type="protein sequence ID" value="CAF0906440.1"/>
    <property type="molecule type" value="Genomic_DNA"/>
</dbReference>
<dbReference type="EMBL" id="CAJNOM010000135">
    <property type="protein sequence ID" value="CAF1116243.1"/>
    <property type="molecule type" value="Genomic_DNA"/>
</dbReference>
<feature type="binding site" evidence="3">
    <location>
        <begin position="44"/>
        <end position="47"/>
    </location>
    <ligand>
        <name>GTP</name>
        <dbReference type="ChEBI" id="CHEBI:37565"/>
    </ligand>
</feature>
<evidence type="ECO:0000313" key="5">
    <source>
        <dbReference type="EMBL" id="CAF0906440.1"/>
    </source>
</evidence>
<keyword evidence="2 3" id="KW-0342">GTP-binding</keyword>
<accession>A0A813R5G1</accession>
<dbReference type="GO" id="GO:0005525">
    <property type="term" value="F:GTP binding"/>
    <property type="evidence" value="ECO:0007669"/>
    <property type="project" value="UniProtKB-KW"/>
</dbReference>
<dbReference type="Gene3D" id="3.40.50.300">
    <property type="entry name" value="P-loop containing nucleotide triphosphate hydrolases"/>
    <property type="match status" value="1"/>
</dbReference>
<keyword evidence="7" id="KW-1185">Reference proteome</keyword>
<reference evidence="4" key="1">
    <citation type="submission" date="2021-02" db="EMBL/GenBank/DDBJ databases">
        <authorList>
            <person name="Nowell W R."/>
        </authorList>
    </citation>
    <scope>NUCLEOTIDE SEQUENCE</scope>
</reference>
<dbReference type="Pfam" id="PF00025">
    <property type="entry name" value="Arf"/>
    <property type="match status" value="1"/>
</dbReference>
<protein>
    <submittedName>
        <fullName evidence="4">Uncharacterized protein</fullName>
    </submittedName>
</protein>
<dbReference type="GO" id="GO:0003924">
    <property type="term" value="F:GTPase activity"/>
    <property type="evidence" value="ECO:0007669"/>
    <property type="project" value="InterPro"/>
</dbReference>